<dbReference type="Proteomes" id="UP001595872">
    <property type="component" value="Unassembled WGS sequence"/>
</dbReference>
<gene>
    <name evidence="2" type="ORF">ACFPCY_07945</name>
</gene>
<dbReference type="InterPro" id="IPR052704">
    <property type="entry name" value="ECF_Sigma-70_Domain"/>
</dbReference>
<dbReference type="PANTHER" id="PTHR30173:SF43">
    <property type="entry name" value="ECF RNA POLYMERASE SIGMA FACTOR SIGI-RELATED"/>
    <property type="match status" value="1"/>
</dbReference>
<dbReference type="Pfam" id="PF12680">
    <property type="entry name" value="SnoaL_2"/>
    <property type="match status" value="1"/>
</dbReference>
<protein>
    <submittedName>
        <fullName evidence="2">Nuclear transport factor 2 family protein</fullName>
    </submittedName>
</protein>
<evidence type="ECO:0000313" key="3">
    <source>
        <dbReference type="Proteomes" id="UP001595872"/>
    </source>
</evidence>
<accession>A0ABV9TT05</accession>
<evidence type="ECO:0000313" key="2">
    <source>
        <dbReference type="EMBL" id="MFC4907246.1"/>
    </source>
</evidence>
<dbReference type="Gene3D" id="3.10.450.50">
    <property type="match status" value="1"/>
</dbReference>
<sequence length="129" mass="13581">MDASRAPAVPAAASAGIVREFRRAWEAKDIDALLAVLAPDAVAVGDGGGVVTALPEPVAGAGPIARFLVDLISRAPGMELVEETVNAQPGLVVRYEGGIAAVFAFAFEDGRVKRFWGVRNPEKLRPWTD</sequence>
<dbReference type="PANTHER" id="PTHR30173">
    <property type="entry name" value="SIGMA 19 FACTOR"/>
    <property type="match status" value="1"/>
</dbReference>
<keyword evidence="3" id="KW-1185">Reference proteome</keyword>
<evidence type="ECO:0000259" key="1">
    <source>
        <dbReference type="Pfam" id="PF12680"/>
    </source>
</evidence>
<proteinExistence type="predicted"/>
<dbReference type="EMBL" id="JBHSIT010000002">
    <property type="protein sequence ID" value="MFC4907246.1"/>
    <property type="molecule type" value="Genomic_DNA"/>
</dbReference>
<dbReference type="InterPro" id="IPR032710">
    <property type="entry name" value="NTF2-like_dom_sf"/>
</dbReference>
<dbReference type="SUPFAM" id="SSF54427">
    <property type="entry name" value="NTF2-like"/>
    <property type="match status" value="1"/>
</dbReference>
<name>A0ABV9TT05_9ACTN</name>
<comment type="caution">
    <text evidence="2">The sequence shown here is derived from an EMBL/GenBank/DDBJ whole genome shotgun (WGS) entry which is preliminary data.</text>
</comment>
<organism evidence="2 3">
    <name type="scientific">Actinomadura gamaensis</name>
    <dbReference type="NCBI Taxonomy" id="1763541"/>
    <lineage>
        <taxon>Bacteria</taxon>
        <taxon>Bacillati</taxon>
        <taxon>Actinomycetota</taxon>
        <taxon>Actinomycetes</taxon>
        <taxon>Streptosporangiales</taxon>
        <taxon>Thermomonosporaceae</taxon>
        <taxon>Actinomadura</taxon>
    </lineage>
</organism>
<reference evidence="3" key="1">
    <citation type="journal article" date="2019" name="Int. J. Syst. Evol. Microbiol.">
        <title>The Global Catalogue of Microorganisms (GCM) 10K type strain sequencing project: providing services to taxonomists for standard genome sequencing and annotation.</title>
        <authorList>
            <consortium name="The Broad Institute Genomics Platform"/>
            <consortium name="The Broad Institute Genome Sequencing Center for Infectious Disease"/>
            <person name="Wu L."/>
            <person name="Ma J."/>
        </authorList>
    </citation>
    <scope>NUCLEOTIDE SEQUENCE [LARGE SCALE GENOMIC DNA]</scope>
    <source>
        <strain evidence="3">KLKA75</strain>
    </source>
</reference>
<feature type="domain" description="SnoaL-like" evidence="1">
    <location>
        <begin position="18"/>
        <end position="113"/>
    </location>
</feature>
<dbReference type="RefSeq" id="WP_378252984.1">
    <property type="nucleotide sequence ID" value="NZ_JBHSIT010000002.1"/>
</dbReference>
<dbReference type="InterPro" id="IPR037401">
    <property type="entry name" value="SnoaL-like"/>
</dbReference>